<dbReference type="RefSeq" id="WP_150418347.1">
    <property type="nucleotide sequence ID" value="NZ_VYRZ01000001.1"/>
</dbReference>
<dbReference type="AlphaFoldDB" id="A0A5J5IWQ6"/>
<gene>
    <name evidence="2" type="ORF">F6B42_04435</name>
</gene>
<comment type="caution">
    <text evidence="2">The sequence shown here is derived from an EMBL/GenBank/DDBJ whole genome shotgun (WGS) entry which is preliminary data.</text>
</comment>
<dbReference type="InterPro" id="IPR007331">
    <property type="entry name" value="Htaa"/>
</dbReference>
<keyword evidence="3" id="KW-1185">Reference proteome</keyword>
<reference evidence="3" key="1">
    <citation type="submission" date="2019-09" db="EMBL/GenBank/DDBJ databases">
        <title>Mumia zhuanghuii sp. nov. isolated from the intestinal contents of plateau pika (Ochotona curzoniae) in the Qinghai-Tibet plateau of China.</title>
        <authorList>
            <person name="Tian Z."/>
        </authorList>
    </citation>
    <scope>NUCLEOTIDE SEQUENCE [LARGE SCALE GENOMIC DNA]</scope>
    <source>
        <strain evidence="3">DSM 25564</strain>
    </source>
</reference>
<dbReference type="Proteomes" id="UP000327039">
    <property type="component" value="Unassembled WGS sequence"/>
</dbReference>
<proteinExistence type="predicted"/>
<evidence type="ECO:0000313" key="2">
    <source>
        <dbReference type="EMBL" id="KAA9089716.1"/>
    </source>
</evidence>
<name>A0A5J5IWQ6_9MICO</name>
<organism evidence="2 3">
    <name type="scientific">Microbacterium radiodurans</name>
    <dbReference type="NCBI Taxonomy" id="661398"/>
    <lineage>
        <taxon>Bacteria</taxon>
        <taxon>Bacillati</taxon>
        <taxon>Actinomycetota</taxon>
        <taxon>Actinomycetes</taxon>
        <taxon>Micrococcales</taxon>
        <taxon>Microbacteriaceae</taxon>
        <taxon>Microbacterium</taxon>
    </lineage>
</organism>
<protein>
    <recommendedName>
        <fullName evidence="1">Htaa domain-containing protein</fullName>
    </recommendedName>
</protein>
<evidence type="ECO:0000313" key="3">
    <source>
        <dbReference type="Proteomes" id="UP000327039"/>
    </source>
</evidence>
<dbReference type="EMBL" id="VYRZ01000001">
    <property type="protein sequence ID" value="KAA9089716.1"/>
    <property type="molecule type" value="Genomic_DNA"/>
</dbReference>
<dbReference type="OrthoDB" id="7210788at2"/>
<sequence>MTALLWAIKASLLDYVRGMPDGRVDLAGGAREESSGAFSFPAAPSSQADAADLRFSGSVTLTGHSGMMRVVIADPHLARIGDGWALTIDDGTGERLHFADVAGLDDRADGSRVGRSTLLTADGAELFFGPYRAGTALDDPIVTRAEPRRAG</sequence>
<evidence type="ECO:0000259" key="1">
    <source>
        <dbReference type="Pfam" id="PF04213"/>
    </source>
</evidence>
<accession>A0A5J5IWQ6</accession>
<feature type="domain" description="Htaa" evidence="1">
    <location>
        <begin position="3"/>
        <end position="139"/>
    </location>
</feature>
<dbReference type="Pfam" id="PF04213">
    <property type="entry name" value="HtaA"/>
    <property type="match status" value="1"/>
</dbReference>